<comment type="caution">
    <text evidence="3">The sequence shown here is derived from an EMBL/GenBank/DDBJ whole genome shotgun (WGS) entry which is preliminary data.</text>
</comment>
<dbReference type="Gene3D" id="3.10.450.50">
    <property type="match status" value="1"/>
</dbReference>
<proteinExistence type="predicted"/>
<keyword evidence="1" id="KW-0732">Signal</keyword>
<organism evidence="3 4">
    <name type="scientific">Tritonibacter aquimaris</name>
    <dbReference type="NCBI Taxonomy" id="2663379"/>
    <lineage>
        <taxon>Bacteria</taxon>
        <taxon>Pseudomonadati</taxon>
        <taxon>Pseudomonadota</taxon>
        <taxon>Alphaproteobacteria</taxon>
        <taxon>Rhodobacterales</taxon>
        <taxon>Paracoccaceae</taxon>
        <taxon>Tritonibacter</taxon>
    </lineage>
</organism>
<evidence type="ECO:0000313" key="3">
    <source>
        <dbReference type="EMBL" id="MQY42690.1"/>
    </source>
</evidence>
<protein>
    <submittedName>
        <fullName evidence="3">DUF4440 domain-containing protein</fullName>
    </submittedName>
</protein>
<keyword evidence="4" id="KW-1185">Reference proteome</keyword>
<dbReference type="InterPro" id="IPR032710">
    <property type="entry name" value="NTF2-like_dom_sf"/>
</dbReference>
<accession>A0A844AL70</accession>
<evidence type="ECO:0000313" key="4">
    <source>
        <dbReference type="Proteomes" id="UP000436694"/>
    </source>
</evidence>
<sequence>MKQVLASLLMLSLPQLSFAQGHTMTPDQQAALDLISGMTAAFQTGDIDTVMNSYENKAAVAFEPGAPTTTTEEQIALFTAWSASKPSFSYPNGHEVITVGDLSLHIAPWVMQAKTPDGELVEQSGLSVAVLRRQQDGSWRMVIDNPHGGRLLAE</sequence>
<dbReference type="AlphaFoldDB" id="A0A844AL70"/>
<dbReference type="EMBL" id="WIXK01000004">
    <property type="protein sequence ID" value="MQY42690.1"/>
    <property type="molecule type" value="Genomic_DNA"/>
</dbReference>
<feature type="chain" id="PRO_5033041791" evidence="1">
    <location>
        <begin position="20"/>
        <end position="154"/>
    </location>
</feature>
<dbReference type="Pfam" id="PF14534">
    <property type="entry name" value="DUF4440"/>
    <property type="match status" value="1"/>
</dbReference>
<evidence type="ECO:0000259" key="2">
    <source>
        <dbReference type="Pfam" id="PF14534"/>
    </source>
</evidence>
<dbReference type="RefSeq" id="WP_153547137.1">
    <property type="nucleotide sequence ID" value="NZ_WIXK01000004.1"/>
</dbReference>
<dbReference type="SUPFAM" id="SSF54427">
    <property type="entry name" value="NTF2-like"/>
    <property type="match status" value="1"/>
</dbReference>
<reference evidence="3 4" key="1">
    <citation type="submission" date="2019-10" db="EMBL/GenBank/DDBJ databases">
        <title>Epibacterium sp. nov., isolated from seawater.</title>
        <authorList>
            <person name="Zhang X."/>
            <person name="Li N."/>
        </authorList>
    </citation>
    <scope>NUCLEOTIDE SEQUENCE [LARGE SCALE GENOMIC DNA]</scope>
    <source>
        <strain evidence="3 4">SM1969</strain>
    </source>
</reference>
<dbReference type="Proteomes" id="UP000436694">
    <property type="component" value="Unassembled WGS sequence"/>
</dbReference>
<gene>
    <name evidence="3" type="ORF">GG681_08545</name>
</gene>
<evidence type="ECO:0000256" key="1">
    <source>
        <dbReference type="SAM" id="SignalP"/>
    </source>
</evidence>
<dbReference type="InterPro" id="IPR027843">
    <property type="entry name" value="DUF4440"/>
</dbReference>
<feature type="signal peptide" evidence="1">
    <location>
        <begin position="1"/>
        <end position="19"/>
    </location>
</feature>
<feature type="domain" description="DUF4440" evidence="2">
    <location>
        <begin position="34"/>
        <end position="141"/>
    </location>
</feature>
<name>A0A844AL70_9RHOB</name>